<dbReference type="InterPro" id="IPR038885">
    <property type="entry name" value="PLB1"/>
</dbReference>
<dbReference type="AlphaFoldDB" id="A0A914DHX7"/>
<dbReference type="Proteomes" id="UP000887540">
    <property type="component" value="Unplaced"/>
</dbReference>
<accession>A0A914DHX7</accession>
<reference evidence="2" key="1">
    <citation type="submission" date="2022-11" db="UniProtKB">
        <authorList>
            <consortium name="WormBaseParasite"/>
        </authorList>
    </citation>
    <scope>IDENTIFICATION</scope>
</reference>
<sequence>MCHLDKLIVAAGEYCGSRPCGDCAILNQDQLSQEMIAYQQAAKEIEQSGDFDTTDDFTFVVQPFFTNSTLPYFPNGTVNKNFWGQDCYHYSAYGHALLSTFFWQNMLEPVGAKTSNANLSVSALPLACPDPVCI</sequence>
<dbReference type="PANTHER" id="PTHR21325:SF44">
    <property type="entry name" value="TRIACYLGLYCEROL LIPASE"/>
    <property type="match status" value="1"/>
</dbReference>
<proteinExistence type="predicted"/>
<dbReference type="GO" id="GO:0006644">
    <property type="term" value="P:phospholipid metabolic process"/>
    <property type="evidence" value="ECO:0007669"/>
    <property type="project" value="TreeGrafter"/>
</dbReference>
<dbReference type="GO" id="GO:0004620">
    <property type="term" value="F:phospholipase activity"/>
    <property type="evidence" value="ECO:0007669"/>
    <property type="project" value="InterPro"/>
</dbReference>
<evidence type="ECO:0000313" key="2">
    <source>
        <dbReference type="WBParaSite" id="ACRNAN_scaffold2564.g22927.t1"/>
    </source>
</evidence>
<dbReference type="WBParaSite" id="ACRNAN_scaffold2564.g22927.t1">
    <property type="protein sequence ID" value="ACRNAN_scaffold2564.g22927.t1"/>
    <property type="gene ID" value="ACRNAN_scaffold2564.g22927"/>
</dbReference>
<keyword evidence="1" id="KW-1185">Reference proteome</keyword>
<protein>
    <submittedName>
        <fullName evidence="2">Uncharacterized protein</fullName>
    </submittedName>
</protein>
<evidence type="ECO:0000313" key="1">
    <source>
        <dbReference type="Proteomes" id="UP000887540"/>
    </source>
</evidence>
<organism evidence="1 2">
    <name type="scientific">Acrobeloides nanus</name>
    <dbReference type="NCBI Taxonomy" id="290746"/>
    <lineage>
        <taxon>Eukaryota</taxon>
        <taxon>Metazoa</taxon>
        <taxon>Ecdysozoa</taxon>
        <taxon>Nematoda</taxon>
        <taxon>Chromadorea</taxon>
        <taxon>Rhabditida</taxon>
        <taxon>Tylenchina</taxon>
        <taxon>Cephalobomorpha</taxon>
        <taxon>Cephaloboidea</taxon>
        <taxon>Cephalobidae</taxon>
        <taxon>Acrobeloides</taxon>
    </lineage>
</organism>
<dbReference type="PANTHER" id="PTHR21325">
    <property type="entry name" value="PHOSPHOLIPASE B, PLB1"/>
    <property type="match status" value="1"/>
</dbReference>
<name>A0A914DHX7_9BILA</name>